<dbReference type="Gene3D" id="1.10.8.430">
    <property type="entry name" value="Helical domain of apoptotic protease-activating factors"/>
    <property type="match status" value="1"/>
</dbReference>
<name>A0A2T8I8A1_9POAL</name>
<evidence type="ECO:0000256" key="4">
    <source>
        <dbReference type="ARBA" id="ARBA00022741"/>
    </source>
</evidence>
<evidence type="ECO:0000259" key="9">
    <source>
        <dbReference type="Pfam" id="PF23559"/>
    </source>
</evidence>
<evidence type="ECO:0000259" key="10">
    <source>
        <dbReference type="Pfam" id="PF23598"/>
    </source>
</evidence>
<evidence type="ECO:0000256" key="1">
    <source>
        <dbReference type="ARBA" id="ARBA00008894"/>
    </source>
</evidence>
<accession>A0A2T8I8A1</accession>
<keyword evidence="2" id="KW-0433">Leucine-rich repeat</keyword>
<dbReference type="InterPro" id="IPR055414">
    <property type="entry name" value="LRR_R13L4/SHOC2-like"/>
</dbReference>
<feature type="domain" description="NB-ARC" evidence="7">
    <location>
        <begin position="221"/>
        <end position="404"/>
    </location>
</feature>
<dbReference type="GO" id="GO:0002758">
    <property type="term" value="P:innate immune response-activating signaling pathway"/>
    <property type="evidence" value="ECO:0007669"/>
    <property type="project" value="UniProtKB-ARBA"/>
</dbReference>
<evidence type="ECO:0000256" key="6">
    <source>
        <dbReference type="ARBA" id="ARBA00023054"/>
    </source>
</evidence>
<keyword evidence="4" id="KW-0547">Nucleotide-binding</keyword>
<dbReference type="Pfam" id="PF00931">
    <property type="entry name" value="NB-ARC"/>
    <property type="match status" value="1"/>
</dbReference>
<feature type="domain" description="Disease resistance N-terminal" evidence="8">
    <location>
        <begin position="42"/>
        <end position="122"/>
    </location>
</feature>
<evidence type="ECO:0000259" key="8">
    <source>
        <dbReference type="Pfam" id="PF18052"/>
    </source>
</evidence>
<sequence>MRIAKLQVSRNVPCWCWLLNDQPKMAEAALLALSKIGFYLAGEAATFIATKFSNLIDLPNTVQRIRRELLMMNIFIRKTGASYLSDELLKAWITEVRMLAYRVEDIMDNFSYHSLQFKQDPKGKKLANGLSYGLVFSGIAGDLAQIEKEIEHVSKLKNMWVNSVHELLPTQVTSSEQQFPRYSSPQLIKDENLVGFKEDTELLQKLLTPNAPVHVVNIPALEVVSLLGMGGMGKTTLLTSVYEQLKDLFDIHAWLTISQTYRGADALLKELLNIVSASEHTATADANNVHQKEVTVPVDIEIGDKKRLKPDDINKMDVLELKRNLKTVLKHKKYIVVLDDVWDRRVYDGISDVFEDSGKQSRIVITTRKHDVAALATPGYLLKLNPLDIKDALQLFCTKAFPNKNHFDWTSELLEHANDIIKRSEGLPLEKCPRELEELATHIVTKCEDSTLVMCPSKLQELATDTVKKIKSLSLSVCPSELQDLATVIVKRCEDLPLVKCPSELQEIATDIVKKCRGLPLAIVSVGSLLSSRKQIEPVWRQMYNELPCELEKDDQARGILNLSYYDLPSDLRNCFLYCSLFPEDYHFSKEDLVRLWVAEGFVERKGDSTPEEVAEGYLTELIHRNMLQLVENDELGRVKTCKMHDILRELALSISKAEMFGTVNDFGAMVQMDTGVRRISSYGWKKMKKNKSNMKFPHLRTLMASDTIVDYVPSILSESKYLTVLELQNSDFQELPTSIGNLFNLKYIGLRNTRITSLPNSIKNLSNLQTLDVKSTSIKALPPGIVHLTKLRHLIADKLADKNQSEFRYFVGVEAPEGLSNLEDLQTLETVQASKDLIEQLDKLLQLRSLWIDNISASHCGELFATLSTMPLLSSLLLSAGDENETLSLKDFNPICTKLHKLIVRGCWALGTKHCPILQNHGKYLKYLALSRCHFVEDPLVVLASCVPNLTYLRLNNIHSPHTLVLSAGSFPHLNTLVLKDMNDVSLLTITDGALPGIECLYITSLPQLQTVPQGIRSLGSLKKLWLLGLHRNFKAQWDMDGMQKYLQHVPEIRVL</sequence>
<evidence type="ECO:0000313" key="11">
    <source>
        <dbReference type="EMBL" id="PVH33874.1"/>
    </source>
</evidence>
<dbReference type="Gene3D" id="1.10.10.10">
    <property type="entry name" value="Winged helix-like DNA-binding domain superfamily/Winged helix DNA-binding domain"/>
    <property type="match status" value="1"/>
</dbReference>
<dbReference type="PANTHER" id="PTHR23155">
    <property type="entry name" value="DISEASE RESISTANCE PROTEIN RP"/>
    <property type="match status" value="1"/>
</dbReference>
<dbReference type="Gramene" id="PVH33874">
    <property type="protein sequence ID" value="PVH33874"/>
    <property type="gene ID" value="PAHAL_8G081200"/>
</dbReference>
<dbReference type="AlphaFoldDB" id="A0A2T8I8A1"/>
<dbReference type="SUPFAM" id="SSF52058">
    <property type="entry name" value="L domain-like"/>
    <property type="match status" value="1"/>
</dbReference>
<dbReference type="Proteomes" id="UP000243499">
    <property type="component" value="Chromosome 8"/>
</dbReference>
<reference evidence="11" key="1">
    <citation type="submission" date="2018-04" db="EMBL/GenBank/DDBJ databases">
        <title>WGS assembly of Panicum hallii.</title>
        <authorList>
            <person name="Lovell J."/>
            <person name="Jenkins J."/>
            <person name="Lowry D."/>
            <person name="Mamidi S."/>
            <person name="Sreedasyam A."/>
            <person name="Weng X."/>
            <person name="Barry K."/>
            <person name="Bonette J."/>
            <person name="Campitelli B."/>
            <person name="Daum C."/>
            <person name="Gordon S."/>
            <person name="Gould B."/>
            <person name="Lipzen A."/>
            <person name="Macqueen A."/>
            <person name="Palacio-Mejia J."/>
            <person name="Plott C."/>
            <person name="Shakirov E."/>
            <person name="Shu S."/>
            <person name="Yoshinaga Y."/>
            <person name="Zane M."/>
            <person name="Rokhsar D."/>
            <person name="Grimwood J."/>
            <person name="Schmutz J."/>
            <person name="Juenger T."/>
        </authorList>
    </citation>
    <scope>NUCLEOTIDE SEQUENCE [LARGE SCALE GENOMIC DNA]</scope>
    <source>
        <strain evidence="11">FIL2</strain>
    </source>
</reference>
<dbReference type="Pfam" id="PF18052">
    <property type="entry name" value="Rx_N"/>
    <property type="match status" value="1"/>
</dbReference>
<evidence type="ECO:0000256" key="5">
    <source>
        <dbReference type="ARBA" id="ARBA00022821"/>
    </source>
</evidence>
<dbReference type="GO" id="GO:0009626">
    <property type="term" value="P:plant-type hypersensitive response"/>
    <property type="evidence" value="ECO:0007669"/>
    <property type="project" value="UniProtKB-ARBA"/>
</dbReference>
<proteinExistence type="inferred from homology"/>
<dbReference type="InterPro" id="IPR041118">
    <property type="entry name" value="Rx_N"/>
</dbReference>
<dbReference type="Gene3D" id="3.80.10.10">
    <property type="entry name" value="Ribonuclease Inhibitor"/>
    <property type="match status" value="1"/>
</dbReference>
<dbReference type="InterPro" id="IPR042197">
    <property type="entry name" value="Apaf_helical"/>
</dbReference>
<keyword evidence="3" id="KW-0677">Repeat</keyword>
<feature type="domain" description="Disease resistance R13L4/SHOC-2-like LRR" evidence="10">
    <location>
        <begin position="699"/>
        <end position="1050"/>
    </location>
</feature>
<evidence type="ECO:0000256" key="3">
    <source>
        <dbReference type="ARBA" id="ARBA00022737"/>
    </source>
</evidence>
<dbReference type="InterPro" id="IPR027417">
    <property type="entry name" value="P-loop_NTPase"/>
</dbReference>
<dbReference type="Gene3D" id="3.40.50.300">
    <property type="entry name" value="P-loop containing nucleotide triphosphate hydrolases"/>
    <property type="match status" value="1"/>
</dbReference>
<dbReference type="GO" id="GO:0042742">
    <property type="term" value="P:defense response to bacterium"/>
    <property type="evidence" value="ECO:0007669"/>
    <property type="project" value="UniProtKB-ARBA"/>
</dbReference>
<dbReference type="CDD" id="cd14798">
    <property type="entry name" value="RX-CC_like"/>
    <property type="match status" value="1"/>
</dbReference>
<dbReference type="Pfam" id="PF23598">
    <property type="entry name" value="LRR_14"/>
    <property type="match status" value="1"/>
</dbReference>
<dbReference type="PRINTS" id="PR00364">
    <property type="entry name" value="DISEASERSIST"/>
</dbReference>
<comment type="similarity">
    <text evidence="1">Belongs to the disease resistance NB-LRR family.</text>
</comment>
<organism evidence="11">
    <name type="scientific">Panicum hallii</name>
    <dbReference type="NCBI Taxonomy" id="206008"/>
    <lineage>
        <taxon>Eukaryota</taxon>
        <taxon>Viridiplantae</taxon>
        <taxon>Streptophyta</taxon>
        <taxon>Embryophyta</taxon>
        <taxon>Tracheophyta</taxon>
        <taxon>Spermatophyta</taxon>
        <taxon>Magnoliopsida</taxon>
        <taxon>Liliopsida</taxon>
        <taxon>Poales</taxon>
        <taxon>Poaceae</taxon>
        <taxon>PACMAD clade</taxon>
        <taxon>Panicoideae</taxon>
        <taxon>Panicodae</taxon>
        <taxon>Paniceae</taxon>
        <taxon>Panicinae</taxon>
        <taxon>Panicum</taxon>
        <taxon>Panicum sect. Panicum</taxon>
    </lineage>
</organism>
<dbReference type="Gramene" id="PVH33875">
    <property type="protein sequence ID" value="PVH33875"/>
    <property type="gene ID" value="PAHAL_8G081200"/>
</dbReference>
<protein>
    <recommendedName>
        <fullName evidence="12">NB-ARC domain-containing protein</fullName>
    </recommendedName>
</protein>
<dbReference type="InterPro" id="IPR044974">
    <property type="entry name" value="Disease_R_plants"/>
</dbReference>
<dbReference type="Pfam" id="PF23559">
    <property type="entry name" value="WHD_DRP"/>
    <property type="match status" value="1"/>
</dbReference>
<dbReference type="SUPFAM" id="SSF52540">
    <property type="entry name" value="P-loop containing nucleoside triphosphate hydrolases"/>
    <property type="match status" value="2"/>
</dbReference>
<dbReference type="Gene3D" id="1.20.5.4130">
    <property type="match status" value="1"/>
</dbReference>
<feature type="domain" description="Disease resistance protein winged helix" evidence="9">
    <location>
        <begin position="581"/>
        <end position="652"/>
    </location>
</feature>
<dbReference type="InterPro" id="IPR002182">
    <property type="entry name" value="NB-ARC"/>
</dbReference>
<dbReference type="EMBL" id="CM008053">
    <property type="protein sequence ID" value="PVH33875.1"/>
    <property type="molecule type" value="Genomic_DNA"/>
</dbReference>
<keyword evidence="6" id="KW-0175">Coiled coil</keyword>
<evidence type="ECO:0000259" key="7">
    <source>
        <dbReference type="Pfam" id="PF00931"/>
    </source>
</evidence>
<dbReference type="EMBL" id="CM008053">
    <property type="protein sequence ID" value="PVH33874.1"/>
    <property type="molecule type" value="Genomic_DNA"/>
</dbReference>
<dbReference type="InterPro" id="IPR036388">
    <property type="entry name" value="WH-like_DNA-bd_sf"/>
</dbReference>
<gene>
    <name evidence="11" type="ORF">PAHAL_8G081200</name>
</gene>
<dbReference type="InterPro" id="IPR038005">
    <property type="entry name" value="RX-like_CC"/>
</dbReference>
<evidence type="ECO:0008006" key="12">
    <source>
        <dbReference type="Google" id="ProtNLM"/>
    </source>
</evidence>
<dbReference type="InterPro" id="IPR032675">
    <property type="entry name" value="LRR_dom_sf"/>
</dbReference>
<dbReference type="PANTHER" id="PTHR23155:SF1166">
    <property type="entry name" value="NB-ARC DOMAIN CONTAINING PROTEIN, EXPRESSED"/>
    <property type="match status" value="1"/>
</dbReference>
<dbReference type="GO" id="GO:0043531">
    <property type="term" value="F:ADP binding"/>
    <property type="evidence" value="ECO:0007669"/>
    <property type="project" value="InterPro"/>
</dbReference>
<dbReference type="FunFam" id="1.10.10.10:FF:000322">
    <property type="entry name" value="Probable disease resistance protein At1g63360"/>
    <property type="match status" value="1"/>
</dbReference>
<evidence type="ECO:0000256" key="2">
    <source>
        <dbReference type="ARBA" id="ARBA00022614"/>
    </source>
</evidence>
<keyword evidence="5" id="KW-0611">Plant defense</keyword>
<dbReference type="InterPro" id="IPR058922">
    <property type="entry name" value="WHD_DRP"/>
</dbReference>